<gene>
    <name evidence="2" type="ORF">SAMN04489712_101411</name>
</gene>
<keyword evidence="1" id="KW-0472">Membrane</keyword>
<feature type="transmembrane region" description="Helical" evidence="1">
    <location>
        <begin position="55"/>
        <end position="80"/>
    </location>
</feature>
<evidence type="ECO:0000313" key="2">
    <source>
        <dbReference type="EMBL" id="SEF55556.1"/>
    </source>
</evidence>
<sequence>MVDMTSPRPRPVLDPDIPAADRDLLRAPSTRLVAAARPAPARPRPGPARLLARALWIPLLALFYGVLPGGWITLFLLASLDEEDLLTGVFRWGRTAVLAMLVLPVVQVTLILLGWEPAAVLVAAAGFTGWTVGIARRLGEPPAARAARVHHGRYLTAGDFDRPAAGLLSRAQRAIDAVQGSRAQRAGLLDGVGNAVALPYQEWEIAEALAEHTRLRREHEAQRPDRLSEPVRALLEPQRRALALSVRSVTERVEALEDYARRVRDLDGAYHEWQVLRRLPEQNARHRDLLARTVRDDLAREEIDRLTGDAQRAETALHDSITSAVQAARAVGRL</sequence>
<evidence type="ECO:0000313" key="3">
    <source>
        <dbReference type="Proteomes" id="UP000236723"/>
    </source>
</evidence>
<keyword evidence="1" id="KW-0812">Transmembrane</keyword>
<dbReference type="AlphaFoldDB" id="A0A1H5SYC0"/>
<reference evidence="3" key="1">
    <citation type="submission" date="2016-10" db="EMBL/GenBank/DDBJ databases">
        <authorList>
            <person name="Varghese N."/>
            <person name="Submissions S."/>
        </authorList>
    </citation>
    <scope>NUCLEOTIDE SEQUENCE [LARGE SCALE GENOMIC DNA]</scope>
    <source>
        <strain evidence="3">DSM 43163</strain>
    </source>
</reference>
<dbReference type="Proteomes" id="UP000236723">
    <property type="component" value="Unassembled WGS sequence"/>
</dbReference>
<keyword evidence="3" id="KW-1185">Reference proteome</keyword>
<name>A0A1H5SYC0_9ACTN</name>
<dbReference type="EMBL" id="FNVO01000001">
    <property type="protein sequence ID" value="SEF55556.1"/>
    <property type="molecule type" value="Genomic_DNA"/>
</dbReference>
<proteinExistence type="predicted"/>
<feature type="transmembrane region" description="Helical" evidence="1">
    <location>
        <begin position="92"/>
        <end position="112"/>
    </location>
</feature>
<evidence type="ECO:0000256" key="1">
    <source>
        <dbReference type="SAM" id="Phobius"/>
    </source>
</evidence>
<keyword evidence="1" id="KW-1133">Transmembrane helix</keyword>
<accession>A0A1H5SYC0</accession>
<protein>
    <submittedName>
        <fullName evidence="2">Uncharacterized protein</fullName>
    </submittedName>
</protein>
<feature type="transmembrane region" description="Helical" evidence="1">
    <location>
        <begin position="118"/>
        <end position="135"/>
    </location>
</feature>
<organism evidence="2 3">
    <name type="scientific">Thermomonospora echinospora</name>
    <dbReference type="NCBI Taxonomy" id="1992"/>
    <lineage>
        <taxon>Bacteria</taxon>
        <taxon>Bacillati</taxon>
        <taxon>Actinomycetota</taxon>
        <taxon>Actinomycetes</taxon>
        <taxon>Streptosporangiales</taxon>
        <taxon>Thermomonosporaceae</taxon>
        <taxon>Thermomonospora</taxon>
    </lineage>
</organism>